<dbReference type="SMART" id="SM00148">
    <property type="entry name" value="PLCXc"/>
    <property type="match status" value="1"/>
</dbReference>
<evidence type="ECO:0000256" key="1">
    <source>
        <dbReference type="SAM" id="SignalP"/>
    </source>
</evidence>
<dbReference type="PROSITE" id="PS50007">
    <property type="entry name" value="PIPLC_X_DOMAIN"/>
    <property type="match status" value="1"/>
</dbReference>
<dbReference type="AlphaFoldDB" id="A0A1J4JNI4"/>
<dbReference type="OrthoDB" id="1046782at2759"/>
<keyword evidence="1" id="KW-0732">Signal</keyword>
<name>A0A1J4JNI4_9EUKA</name>
<protein>
    <submittedName>
        <fullName evidence="3">Phosphatidylinositol diacylglycerol-lyase</fullName>
    </submittedName>
</protein>
<dbReference type="InterPro" id="IPR000909">
    <property type="entry name" value="PLipase_C_PInositol-sp_X_dom"/>
</dbReference>
<dbReference type="GO" id="GO:0016829">
    <property type="term" value="F:lyase activity"/>
    <property type="evidence" value="ECO:0007669"/>
    <property type="project" value="UniProtKB-KW"/>
</dbReference>
<evidence type="ECO:0000313" key="4">
    <source>
        <dbReference type="Proteomes" id="UP000179807"/>
    </source>
</evidence>
<dbReference type="RefSeq" id="XP_068353136.1">
    <property type="nucleotide sequence ID" value="XM_068509060.1"/>
</dbReference>
<dbReference type="PANTHER" id="PTHR13593">
    <property type="match status" value="1"/>
</dbReference>
<reference evidence="3" key="1">
    <citation type="submission" date="2016-10" db="EMBL/GenBank/DDBJ databases">
        <authorList>
            <person name="Benchimol M."/>
            <person name="Almeida L.G."/>
            <person name="Vasconcelos A.T."/>
            <person name="Perreira-Neves A."/>
            <person name="Rosa I.A."/>
            <person name="Tasca T."/>
            <person name="Bogo M.R."/>
            <person name="de Souza W."/>
        </authorList>
    </citation>
    <scope>NUCLEOTIDE SEQUENCE [LARGE SCALE GENOMIC DNA]</scope>
    <source>
        <strain evidence="3">K</strain>
    </source>
</reference>
<feature type="signal peptide" evidence="1">
    <location>
        <begin position="1"/>
        <end position="25"/>
    </location>
</feature>
<dbReference type="Proteomes" id="UP000179807">
    <property type="component" value="Unassembled WGS sequence"/>
</dbReference>
<comment type="caution">
    <text evidence="3">The sequence shown here is derived from an EMBL/GenBank/DDBJ whole genome shotgun (WGS) entry which is preliminary data.</text>
</comment>
<proteinExistence type="predicted"/>
<dbReference type="VEuPathDB" id="TrichDB:TRFO_33416"/>
<dbReference type="SUPFAM" id="SSF51695">
    <property type="entry name" value="PLC-like phosphodiesterases"/>
    <property type="match status" value="1"/>
</dbReference>
<dbReference type="PANTHER" id="PTHR13593:SF113">
    <property type="entry name" value="SI:DKEY-266F7.9"/>
    <property type="match status" value="1"/>
</dbReference>
<sequence>MSFKYSHNNLMLIFLLSLSLSQLDPRNILDREEITSIKYYGKKLTNQKDLECSPKNYNNHPDWLASVSGSKFIHELSLPGTHETCARIGGPGVACQDLSVYDQLVFGVRFLDIRCRHINDCFMIHHDSVYQELSFGSGVRDACIQFLKEHPNEFIYMSVKEEYTAAENTRHFSETMQSYIIDEYFYLKEGTPTLDEVRGKIVLMRRYDTVVNPQGNKVNFQNDATFTSTTTIVARIQDCYYVGTIFDRSRKWSNVNNLLTEARANTDKEKLFMNFASGCSIFCYPYSTAQYITPLVGNYLESNPKVFTGCILFDYINANYGDIVAVMITRNE</sequence>
<evidence type="ECO:0000259" key="2">
    <source>
        <dbReference type="SMART" id="SM00148"/>
    </source>
</evidence>
<organism evidence="3 4">
    <name type="scientific">Tritrichomonas foetus</name>
    <dbReference type="NCBI Taxonomy" id="1144522"/>
    <lineage>
        <taxon>Eukaryota</taxon>
        <taxon>Metamonada</taxon>
        <taxon>Parabasalia</taxon>
        <taxon>Tritrichomonadida</taxon>
        <taxon>Tritrichomonadidae</taxon>
        <taxon>Tritrichomonas</taxon>
    </lineage>
</organism>
<dbReference type="Gene3D" id="3.20.20.190">
    <property type="entry name" value="Phosphatidylinositol (PI) phosphodiesterase"/>
    <property type="match status" value="1"/>
</dbReference>
<feature type="domain" description="Phosphatidylinositol-specific phospholipase C X" evidence="2">
    <location>
        <begin position="70"/>
        <end position="206"/>
    </location>
</feature>
<keyword evidence="4" id="KW-1185">Reference proteome</keyword>
<dbReference type="InterPro" id="IPR017946">
    <property type="entry name" value="PLC-like_Pdiesterase_TIM-brl"/>
</dbReference>
<dbReference type="GO" id="GO:0006629">
    <property type="term" value="P:lipid metabolic process"/>
    <property type="evidence" value="ECO:0007669"/>
    <property type="project" value="InterPro"/>
</dbReference>
<dbReference type="Pfam" id="PF00388">
    <property type="entry name" value="PI-PLC-X"/>
    <property type="match status" value="1"/>
</dbReference>
<dbReference type="GO" id="GO:0008081">
    <property type="term" value="F:phosphoric diester hydrolase activity"/>
    <property type="evidence" value="ECO:0007669"/>
    <property type="project" value="InterPro"/>
</dbReference>
<gene>
    <name evidence="3" type="ORF">TRFO_33416</name>
</gene>
<dbReference type="CDD" id="cd08586">
    <property type="entry name" value="PI-PLCc_BcPLC_like"/>
    <property type="match status" value="1"/>
</dbReference>
<evidence type="ECO:0000313" key="3">
    <source>
        <dbReference type="EMBL" id="OHS99999.1"/>
    </source>
</evidence>
<accession>A0A1J4JNI4</accession>
<dbReference type="GeneID" id="94843764"/>
<feature type="chain" id="PRO_5012227372" evidence="1">
    <location>
        <begin position="26"/>
        <end position="332"/>
    </location>
</feature>
<dbReference type="EMBL" id="MLAK01000976">
    <property type="protein sequence ID" value="OHS99999.1"/>
    <property type="molecule type" value="Genomic_DNA"/>
</dbReference>
<dbReference type="InterPro" id="IPR051057">
    <property type="entry name" value="PI-PLC_domain"/>
</dbReference>